<keyword evidence="5" id="KW-0694">RNA-binding</keyword>
<dbReference type="Proteomes" id="UP000053961">
    <property type="component" value="Unassembled WGS sequence"/>
</dbReference>
<dbReference type="PATRIC" id="fig|301375.6.peg.1079"/>
<keyword evidence="3" id="KW-0255">Endonuclease</keyword>
<dbReference type="GO" id="GO:0016787">
    <property type="term" value="F:hydrolase activity"/>
    <property type="evidence" value="ECO:0007669"/>
    <property type="project" value="UniProtKB-KW"/>
</dbReference>
<evidence type="ECO:0000256" key="2">
    <source>
        <dbReference type="ARBA" id="ARBA00022722"/>
    </source>
</evidence>
<evidence type="ECO:0000256" key="4">
    <source>
        <dbReference type="ARBA" id="ARBA00022801"/>
    </source>
</evidence>
<evidence type="ECO:0000256" key="5">
    <source>
        <dbReference type="ARBA" id="ARBA00022884"/>
    </source>
</evidence>
<dbReference type="EMBL" id="LGHB01000001">
    <property type="protein sequence ID" value="KUK97663.1"/>
    <property type="molecule type" value="Genomic_DNA"/>
</dbReference>
<evidence type="ECO:0000256" key="6">
    <source>
        <dbReference type="ARBA" id="ARBA00023016"/>
    </source>
</evidence>
<dbReference type="AlphaFoldDB" id="A0A101IM69"/>
<organism evidence="8 9">
    <name type="scientific">Methanothrix harundinacea</name>
    <dbReference type="NCBI Taxonomy" id="301375"/>
    <lineage>
        <taxon>Archaea</taxon>
        <taxon>Methanobacteriati</taxon>
        <taxon>Methanobacteriota</taxon>
        <taxon>Stenosarchaea group</taxon>
        <taxon>Methanomicrobia</taxon>
        <taxon>Methanotrichales</taxon>
        <taxon>Methanotrichaceae</taxon>
        <taxon>Methanothrix</taxon>
    </lineage>
</organism>
<evidence type="ECO:0000313" key="8">
    <source>
        <dbReference type="EMBL" id="KUK97663.1"/>
    </source>
</evidence>
<dbReference type="EMBL" id="LGFT01000043">
    <property type="protein sequence ID" value="KUK43887.1"/>
    <property type="molecule type" value="Genomic_DNA"/>
</dbReference>
<dbReference type="GO" id="GO:0003729">
    <property type="term" value="F:mRNA binding"/>
    <property type="evidence" value="ECO:0007669"/>
    <property type="project" value="InterPro"/>
</dbReference>
<reference evidence="8" key="1">
    <citation type="journal article" date="2015" name="MBio">
        <title>Genome-resolved metagenomic analysis reveals roles for candidate phyla and other microbial community members in biogeochemical transformations in oil reservoirs.</title>
        <authorList>
            <person name="Hu P."/>
            <person name="Tom L."/>
            <person name="Singh A."/>
            <person name="Thomas B.C."/>
            <person name="Baker B.J."/>
            <person name="Piceno Y.M."/>
            <person name="Andersen G.L."/>
            <person name="Banfield J.F."/>
        </authorList>
    </citation>
    <scope>NUCLEOTIDE SEQUENCE [LARGE SCALE GENOMIC DNA]</scope>
    <source>
        <strain evidence="8">56_747</strain>
    </source>
</reference>
<evidence type="ECO:0000313" key="7">
    <source>
        <dbReference type="EMBL" id="KUK43887.1"/>
    </source>
</evidence>
<evidence type="ECO:0000313" key="9">
    <source>
        <dbReference type="Proteomes" id="UP000053961"/>
    </source>
</evidence>
<sequence length="73" mass="8367">MSRLSPVTWNELVRRPHALGFEGPYSGRGPHPIMLRDTVRLVIPNPHRGDISVDLIKKILRQGEIDREDWLSA</sequence>
<dbReference type="GO" id="GO:0004519">
    <property type="term" value="F:endonuclease activity"/>
    <property type="evidence" value="ECO:0007669"/>
    <property type="project" value="UniProtKB-KW"/>
</dbReference>
<comment type="caution">
    <text evidence="8">The sequence shown here is derived from an EMBL/GenBank/DDBJ whole genome shotgun (WGS) entry which is preliminary data.</text>
</comment>
<proteinExistence type="predicted"/>
<keyword evidence="4" id="KW-0378">Hydrolase</keyword>
<dbReference type="Gene3D" id="3.30.920.30">
    <property type="entry name" value="Hypothetical protein"/>
    <property type="match status" value="1"/>
</dbReference>
<accession>A0A101IM69</accession>
<dbReference type="InterPro" id="IPR038570">
    <property type="entry name" value="HicA_sf"/>
</dbReference>
<keyword evidence="6" id="KW-0346">Stress response</keyword>
<evidence type="ECO:0008006" key="11">
    <source>
        <dbReference type="Google" id="ProtNLM"/>
    </source>
</evidence>
<evidence type="ECO:0000256" key="3">
    <source>
        <dbReference type="ARBA" id="ARBA00022759"/>
    </source>
</evidence>
<protein>
    <recommendedName>
        <fullName evidence="11">YcfA family protein</fullName>
    </recommendedName>
</protein>
<gene>
    <name evidence="7" type="ORF">XD72_1743</name>
    <name evidence="8" type="ORF">XE07_0077</name>
</gene>
<evidence type="ECO:0000256" key="1">
    <source>
        <dbReference type="ARBA" id="ARBA00022649"/>
    </source>
</evidence>
<name>A0A101IM69_9EURY</name>
<dbReference type="Pfam" id="PF07927">
    <property type="entry name" value="HicA_toxin"/>
    <property type="match status" value="1"/>
</dbReference>
<reference evidence="9 10" key="2">
    <citation type="journal article" date="2015" name="MBio">
        <title>Genome-Resolved Metagenomic Analysis Reveals Roles for Candidate Phyla and Other Microbial Community Members in Biogeochemical Transformations in Oil Reservoirs.</title>
        <authorList>
            <person name="Hu P."/>
            <person name="Tom L."/>
            <person name="Singh A."/>
            <person name="Thomas B.C."/>
            <person name="Baker B.J."/>
            <person name="Piceno Y.M."/>
            <person name="Andersen G.L."/>
            <person name="Banfield J.F."/>
        </authorList>
    </citation>
    <scope>NUCLEOTIDE SEQUENCE [LARGE SCALE GENOMIC DNA]</scope>
    <source>
        <strain evidence="7">57_489</strain>
    </source>
</reference>
<keyword evidence="1" id="KW-1277">Toxin-antitoxin system</keyword>
<dbReference type="InterPro" id="IPR012933">
    <property type="entry name" value="HicA_mRNA_interferase"/>
</dbReference>
<dbReference type="SUPFAM" id="SSF54786">
    <property type="entry name" value="YcfA/nrd intein domain"/>
    <property type="match status" value="1"/>
</dbReference>
<dbReference type="Proteomes" id="UP000057043">
    <property type="component" value="Unassembled WGS sequence"/>
</dbReference>
<evidence type="ECO:0000313" key="10">
    <source>
        <dbReference type="Proteomes" id="UP000057043"/>
    </source>
</evidence>
<keyword evidence="2" id="KW-0540">Nuclease</keyword>